<evidence type="ECO:0008006" key="3">
    <source>
        <dbReference type="Google" id="ProtNLM"/>
    </source>
</evidence>
<sequence>MAQYASVRIQTGVYLDAGDWFEISFLGSVVRFTATNTDLGNNFSQNRLGNQEGQWTAPMIQDNLNLVVQAVQRYLASVGETRFSVTAGVSYNGTEPVGGQVNVVATEYGDALNMPYGFSNLGQTAFTMSGTVNISPNPLVVNLSTTVVTCWGGTSGTATLEVVGGYAPYFFLWSDGSTQQNRPMLAAGTYSVVVTDSMASQSGMPAGTQDQTLTLEVVIAQNPRITVIALVNGKDVTVSVSGGVAPYAFLWSDGSTEKDRTELEPGILQLKVTDSLGCNTTVPVNIRDFRFHFSQNPVTLNLATDAPETKPNLSFLCEVLIEPDYESGEFVKVLPDPLEHPSNSDGTTVFDVRELLHSFVEPHLPPFGGSIAVRADSVFKRFYLKYTEKYGTPPIIGDYSQIDTQYVLYGGLDTTEMLLDTFFSSYQVNRKPFFTWDLPVKWVYADQPEFLYFMPNSFDLAGFTVKARVRFSDGTSATYDVHAVNGVKRFELYCLPVGHGQLGLDLKKPGIAVKSWDLYVQDPLGKVISETRRYHLLEDFGEKRRYLLYANSLGGINTLVATGRAKKKFDPDSSSLERNLLPGSRADRHELEVFSKTGKSTMELSTGYRSQHEVETFEDFLLSQRVWLVEKDRYTPVYVIDKNHKLLDENEDTGYIDFEVQFLRRHRYTPKLNAAGYLIDQTATLKPMEP</sequence>
<reference evidence="1 2" key="1">
    <citation type="submission" date="2020-01" db="EMBL/GenBank/DDBJ databases">
        <authorList>
            <person name="Kim M."/>
        </authorList>
    </citation>
    <scope>NUCLEOTIDE SEQUENCE [LARGE SCALE GENOMIC DNA]</scope>
    <source>
        <strain evidence="1 2">BT10</strain>
    </source>
</reference>
<dbReference type="EMBL" id="CP047897">
    <property type="protein sequence ID" value="QHL87401.1"/>
    <property type="molecule type" value="Genomic_DNA"/>
</dbReference>
<gene>
    <name evidence="1" type="ORF">GU926_08120</name>
</gene>
<dbReference type="RefSeq" id="WP_160690764.1">
    <property type="nucleotide sequence ID" value="NZ_CP047897.1"/>
</dbReference>
<evidence type="ECO:0000313" key="2">
    <source>
        <dbReference type="Proteomes" id="UP000464214"/>
    </source>
</evidence>
<dbReference type="Gene3D" id="2.60.40.740">
    <property type="match status" value="2"/>
</dbReference>
<organism evidence="1 2">
    <name type="scientific">Nibribacter ruber</name>
    <dbReference type="NCBI Taxonomy" id="2698458"/>
    <lineage>
        <taxon>Bacteria</taxon>
        <taxon>Pseudomonadati</taxon>
        <taxon>Bacteroidota</taxon>
        <taxon>Cytophagia</taxon>
        <taxon>Cytophagales</taxon>
        <taxon>Hymenobacteraceae</taxon>
        <taxon>Nibribacter</taxon>
    </lineage>
</organism>
<evidence type="ECO:0000313" key="1">
    <source>
        <dbReference type="EMBL" id="QHL87401.1"/>
    </source>
</evidence>
<name>A0A6P1NZN4_9BACT</name>
<accession>A0A6P1NZN4</accession>
<dbReference type="InterPro" id="IPR025667">
    <property type="entry name" value="SprB_repeat"/>
</dbReference>
<keyword evidence="2" id="KW-1185">Reference proteome</keyword>
<dbReference type="KEGG" id="nib:GU926_08120"/>
<protein>
    <recommendedName>
        <fullName evidence="3">SprB repeat-containing protein</fullName>
    </recommendedName>
</protein>
<proteinExistence type="predicted"/>
<dbReference type="Proteomes" id="UP000464214">
    <property type="component" value="Chromosome"/>
</dbReference>
<dbReference type="AlphaFoldDB" id="A0A6P1NZN4"/>
<dbReference type="Pfam" id="PF13573">
    <property type="entry name" value="SprB"/>
    <property type="match status" value="2"/>
</dbReference>